<gene>
    <name evidence="3" type="ORF">HMPREF1541_06902</name>
</gene>
<feature type="chain" id="PRO_5004824432" description="AB hydrolase-1 domain-containing protein" evidence="2">
    <location>
        <begin position="21"/>
        <end position="426"/>
    </location>
</feature>
<organism evidence="3 4">
    <name type="scientific">Cyphellophora europaea (strain CBS 101466)</name>
    <name type="common">Phialophora europaea</name>
    <dbReference type="NCBI Taxonomy" id="1220924"/>
    <lineage>
        <taxon>Eukaryota</taxon>
        <taxon>Fungi</taxon>
        <taxon>Dikarya</taxon>
        <taxon>Ascomycota</taxon>
        <taxon>Pezizomycotina</taxon>
        <taxon>Eurotiomycetes</taxon>
        <taxon>Chaetothyriomycetidae</taxon>
        <taxon>Chaetothyriales</taxon>
        <taxon>Cyphellophoraceae</taxon>
        <taxon>Cyphellophora</taxon>
    </lineage>
</organism>
<evidence type="ECO:0000256" key="2">
    <source>
        <dbReference type="SAM" id="SignalP"/>
    </source>
</evidence>
<dbReference type="InParanoid" id="W2RQT5"/>
<dbReference type="VEuPathDB" id="FungiDB:HMPREF1541_06902"/>
<dbReference type="Gene3D" id="1.20.1440.110">
    <property type="entry name" value="acylaminoacyl peptidase"/>
    <property type="match status" value="1"/>
</dbReference>
<protein>
    <recommendedName>
        <fullName evidence="5">AB hydrolase-1 domain-containing protein</fullName>
    </recommendedName>
</protein>
<evidence type="ECO:0008006" key="5">
    <source>
        <dbReference type="Google" id="ProtNLM"/>
    </source>
</evidence>
<dbReference type="RefSeq" id="XP_008719450.1">
    <property type="nucleotide sequence ID" value="XM_008721228.1"/>
</dbReference>
<dbReference type="Gene3D" id="3.40.50.1820">
    <property type="entry name" value="alpha/beta hydrolase"/>
    <property type="match status" value="1"/>
</dbReference>
<dbReference type="EMBL" id="KB822722">
    <property type="protein sequence ID" value="ETN38861.1"/>
    <property type="molecule type" value="Genomic_DNA"/>
</dbReference>
<dbReference type="PANTHER" id="PTHR22946:SF12">
    <property type="entry name" value="CONIDIAL PIGMENT BIOSYNTHESIS PROTEIN AYG1 (AFU_ORTHOLOGUE AFUA_2G17550)"/>
    <property type="match status" value="1"/>
</dbReference>
<reference evidence="3 4" key="1">
    <citation type="submission" date="2013-03" db="EMBL/GenBank/DDBJ databases">
        <title>The Genome Sequence of Phialophora europaea CBS 101466.</title>
        <authorList>
            <consortium name="The Broad Institute Genomics Platform"/>
            <person name="Cuomo C."/>
            <person name="de Hoog S."/>
            <person name="Gorbushina A."/>
            <person name="Walker B."/>
            <person name="Young S.K."/>
            <person name="Zeng Q."/>
            <person name="Gargeya S."/>
            <person name="Fitzgerald M."/>
            <person name="Haas B."/>
            <person name="Abouelleil A."/>
            <person name="Allen A.W."/>
            <person name="Alvarado L."/>
            <person name="Arachchi H.M."/>
            <person name="Berlin A.M."/>
            <person name="Chapman S.B."/>
            <person name="Gainer-Dewar J."/>
            <person name="Goldberg J."/>
            <person name="Griggs A."/>
            <person name="Gujja S."/>
            <person name="Hansen M."/>
            <person name="Howarth C."/>
            <person name="Imamovic A."/>
            <person name="Ireland A."/>
            <person name="Larimer J."/>
            <person name="McCowan C."/>
            <person name="Murphy C."/>
            <person name="Pearson M."/>
            <person name="Poon T.W."/>
            <person name="Priest M."/>
            <person name="Roberts A."/>
            <person name="Saif S."/>
            <person name="Shea T."/>
            <person name="Sisk P."/>
            <person name="Sykes S."/>
            <person name="Wortman J."/>
            <person name="Nusbaum C."/>
            <person name="Birren B."/>
        </authorList>
    </citation>
    <scope>NUCLEOTIDE SEQUENCE [LARGE SCALE GENOMIC DNA]</scope>
    <source>
        <strain evidence="3 4">CBS 101466</strain>
    </source>
</reference>
<dbReference type="InterPro" id="IPR010520">
    <property type="entry name" value="FrsA-like"/>
</dbReference>
<dbReference type="HOGENOM" id="CLU_034451_1_0_1"/>
<dbReference type="InterPro" id="IPR029058">
    <property type="entry name" value="AB_hydrolase_fold"/>
</dbReference>
<dbReference type="AlphaFoldDB" id="W2RQT5"/>
<dbReference type="Proteomes" id="UP000030752">
    <property type="component" value="Unassembled WGS sequence"/>
</dbReference>
<dbReference type="GO" id="GO:0016787">
    <property type="term" value="F:hydrolase activity"/>
    <property type="evidence" value="ECO:0007669"/>
    <property type="project" value="UniProtKB-KW"/>
</dbReference>
<proteinExistence type="predicted"/>
<accession>W2RQT5</accession>
<dbReference type="eggNOG" id="ENOG502QPTG">
    <property type="taxonomic scope" value="Eukaryota"/>
</dbReference>
<dbReference type="GeneID" id="19974241"/>
<dbReference type="Pfam" id="PF06500">
    <property type="entry name" value="FrsA-like"/>
    <property type="match status" value="1"/>
</dbReference>
<sequence>MKSFTLNAVAILGALCLTRAQEDEPTLALSEDTTFNFDILSTFGQIYSEGADVSPVLAAAKKIIPGDRESFTLTWFDLANETKTRALDPEIGYSDVQLRGTWFSTANYFRRADTYNRGDWNDPRINAYWAEQEEAFDKAIAALPHPARRVQIPTDSFTVEGIWYTQNSTERRPTILMGQGFDAAQEDLYHTFAGPALARGYNVLTFEGPGQPKVRRDQDAGFFPEWERVVTPVVDYALSELADYVDPAQLVLYGHSLGGYLEARAAAFEDRITALILNGGVWDMFEVFTGGLPEELLELLESGEKEEFDTIVHELLRDPEAPTELKWGIEHGCWAFKIESPFDFLQETRKYTLRGLTDKIQGPVWLADGEFESANRGQSQQVKDALGDRAELHMFTGSAGYHCQTGAAQEFGRVVFAWLNKVLNKA</sequence>
<dbReference type="InterPro" id="IPR050261">
    <property type="entry name" value="FrsA_esterase"/>
</dbReference>
<dbReference type="OrthoDB" id="249703at2759"/>
<evidence type="ECO:0000256" key="1">
    <source>
        <dbReference type="ARBA" id="ARBA00022801"/>
    </source>
</evidence>
<evidence type="ECO:0000313" key="4">
    <source>
        <dbReference type="Proteomes" id="UP000030752"/>
    </source>
</evidence>
<keyword evidence="4" id="KW-1185">Reference proteome</keyword>
<dbReference type="PANTHER" id="PTHR22946">
    <property type="entry name" value="DIENELACTONE HYDROLASE DOMAIN-CONTAINING PROTEIN-RELATED"/>
    <property type="match status" value="1"/>
</dbReference>
<keyword evidence="1" id="KW-0378">Hydrolase</keyword>
<name>W2RQT5_CYPE1</name>
<evidence type="ECO:0000313" key="3">
    <source>
        <dbReference type="EMBL" id="ETN38861.1"/>
    </source>
</evidence>
<keyword evidence="2" id="KW-0732">Signal</keyword>
<dbReference type="SUPFAM" id="SSF53474">
    <property type="entry name" value="alpha/beta-Hydrolases"/>
    <property type="match status" value="1"/>
</dbReference>
<feature type="signal peptide" evidence="2">
    <location>
        <begin position="1"/>
        <end position="20"/>
    </location>
</feature>